<keyword evidence="3" id="KW-1185">Reference proteome</keyword>
<keyword evidence="1" id="KW-1133">Transmembrane helix</keyword>
<protein>
    <submittedName>
        <fullName evidence="2">Uncharacterized protein</fullName>
    </submittedName>
</protein>
<gene>
    <name evidence="2" type="ORF">AVEN_267928_1</name>
</gene>
<evidence type="ECO:0000313" key="3">
    <source>
        <dbReference type="Proteomes" id="UP000499080"/>
    </source>
</evidence>
<dbReference type="Proteomes" id="UP000499080">
    <property type="component" value="Unassembled WGS sequence"/>
</dbReference>
<evidence type="ECO:0000256" key="1">
    <source>
        <dbReference type="SAM" id="Phobius"/>
    </source>
</evidence>
<reference evidence="2 3" key="1">
    <citation type="journal article" date="2019" name="Sci. Rep.">
        <title>Orb-weaving spider Araneus ventricosus genome elucidates the spidroin gene catalogue.</title>
        <authorList>
            <person name="Kono N."/>
            <person name="Nakamura H."/>
            <person name="Ohtoshi R."/>
            <person name="Moran D.A.P."/>
            <person name="Shinohara A."/>
            <person name="Yoshida Y."/>
            <person name="Fujiwara M."/>
            <person name="Mori M."/>
            <person name="Tomita M."/>
            <person name="Arakawa K."/>
        </authorList>
    </citation>
    <scope>NUCLEOTIDE SEQUENCE [LARGE SCALE GENOMIC DNA]</scope>
</reference>
<feature type="transmembrane region" description="Helical" evidence="1">
    <location>
        <begin position="15"/>
        <end position="36"/>
    </location>
</feature>
<accession>A0A4Y2RRK2</accession>
<comment type="caution">
    <text evidence="2">The sequence shown here is derived from an EMBL/GenBank/DDBJ whole genome shotgun (WGS) entry which is preliminary data.</text>
</comment>
<proteinExistence type="predicted"/>
<keyword evidence="1" id="KW-0812">Transmembrane</keyword>
<name>A0A4Y2RRK2_ARAVE</name>
<keyword evidence="1" id="KW-0472">Membrane</keyword>
<dbReference type="AlphaFoldDB" id="A0A4Y2RRK2"/>
<dbReference type="EMBL" id="BGPR01018004">
    <property type="protein sequence ID" value="GBN77996.1"/>
    <property type="molecule type" value="Genomic_DNA"/>
</dbReference>
<organism evidence="2 3">
    <name type="scientific">Araneus ventricosus</name>
    <name type="common">Orbweaver spider</name>
    <name type="synonym">Epeira ventricosa</name>
    <dbReference type="NCBI Taxonomy" id="182803"/>
    <lineage>
        <taxon>Eukaryota</taxon>
        <taxon>Metazoa</taxon>
        <taxon>Ecdysozoa</taxon>
        <taxon>Arthropoda</taxon>
        <taxon>Chelicerata</taxon>
        <taxon>Arachnida</taxon>
        <taxon>Araneae</taxon>
        <taxon>Araneomorphae</taxon>
        <taxon>Entelegynae</taxon>
        <taxon>Araneoidea</taxon>
        <taxon>Araneidae</taxon>
        <taxon>Araneus</taxon>
    </lineage>
</organism>
<evidence type="ECO:0000313" key="2">
    <source>
        <dbReference type="EMBL" id="GBN77996.1"/>
    </source>
</evidence>
<sequence>MTPKGTANVLADSDGFFGIVAALCEAISFAPVSLAMSRCNSPAVYRQYEKGRHSFSHGNVARGKETLQESPYNEVSLQRISPYNEIFNRNVK</sequence>